<dbReference type="AlphaFoldDB" id="A0A0N1I113"/>
<keyword evidence="2" id="KW-1185">Reference proteome</keyword>
<accession>A0A0N1I113</accession>
<dbReference type="EMBL" id="LJSK01000017">
    <property type="protein sequence ID" value="KPI89723.1"/>
    <property type="molecule type" value="Genomic_DNA"/>
</dbReference>
<sequence>MRRVEGDNAAEVDRRIQQLRRETGNHAAHGVRSKPHPMTNAVVRRTAHDRLDGVRHVVGLQPYQAAAVNVGLLYPLKSVRAYANPQQIAGVLHRAAPILALRVAPCVAVQEEDVKVNTEGY</sequence>
<evidence type="ECO:0000313" key="1">
    <source>
        <dbReference type="EMBL" id="KPI89723.1"/>
    </source>
</evidence>
<gene>
    <name evidence="1" type="ORF">ABL78_1103</name>
</gene>
<comment type="caution">
    <text evidence="1">The sequence shown here is derived from an EMBL/GenBank/DDBJ whole genome shotgun (WGS) entry which is preliminary data.</text>
</comment>
<proteinExistence type="predicted"/>
<name>A0A0N1I113_LEPSE</name>
<reference evidence="1 2" key="1">
    <citation type="journal article" date="2015" name="PLoS Pathog.">
        <title>Leptomonas seymouri: Adaptations to the Dixenous Life Cycle Analyzed by Genome Sequencing, Transcriptome Profiling and Co-infection with Leishmania donovani.</title>
        <authorList>
            <person name="Kraeva N."/>
            <person name="Butenko A."/>
            <person name="Hlavacova J."/>
            <person name="Kostygov A."/>
            <person name="Myskova J."/>
            <person name="Grybchuk D."/>
            <person name="Lestinova T."/>
            <person name="Votypka J."/>
            <person name="Volf P."/>
            <person name="Opperdoes F."/>
            <person name="Flegontov P."/>
            <person name="Lukes J."/>
            <person name="Yurchenko V."/>
        </authorList>
    </citation>
    <scope>NUCLEOTIDE SEQUENCE [LARGE SCALE GENOMIC DNA]</scope>
    <source>
        <strain evidence="1 2">ATCC 30220</strain>
    </source>
</reference>
<organism evidence="1 2">
    <name type="scientific">Leptomonas seymouri</name>
    <dbReference type="NCBI Taxonomy" id="5684"/>
    <lineage>
        <taxon>Eukaryota</taxon>
        <taxon>Discoba</taxon>
        <taxon>Euglenozoa</taxon>
        <taxon>Kinetoplastea</taxon>
        <taxon>Metakinetoplastina</taxon>
        <taxon>Trypanosomatida</taxon>
        <taxon>Trypanosomatidae</taxon>
        <taxon>Leishmaniinae</taxon>
        <taxon>Leptomonas</taxon>
    </lineage>
</organism>
<protein>
    <submittedName>
        <fullName evidence="1">Uncharacterized protein</fullName>
    </submittedName>
</protein>
<dbReference type="VEuPathDB" id="TriTrypDB:Lsey_0017_0020"/>
<dbReference type="Proteomes" id="UP000038009">
    <property type="component" value="Unassembled WGS sequence"/>
</dbReference>
<evidence type="ECO:0000313" key="2">
    <source>
        <dbReference type="Proteomes" id="UP000038009"/>
    </source>
</evidence>